<dbReference type="GO" id="GO:0006171">
    <property type="term" value="P:cAMP biosynthetic process"/>
    <property type="evidence" value="ECO:0007669"/>
    <property type="project" value="TreeGrafter"/>
</dbReference>
<evidence type="ECO:0000313" key="9">
    <source>
        <dbReference type="EMBL" id="MBM3222429.1"/>
    </source>
</evidence>
<dbReference type="InterPro" id="IPR007890">
    <property type="entry name" value="CHASE2"/>
</dbReference>
<dbReference type="GO" id="GO:0035556">
    <property type="term" value="P:intracellular signal transduction"/>
    <property type="evidence" value="ECO:0007669"/>
    <property type="project" value="InterPro"/>
</dbReference>
<dbReference type="InterPro" id="IPR001054">
    <property type="entry name" value="A/G_cyclase"/>
</dbReference>
<feature type="transmembrane region" description="Helical" evidence="7">
    <location>
        <begin position="381"/>
        <end position="399"/>
    </location>
</feature>
<dbReference type="FunFam" id="3.30.70.1230:FF:000016">
    <property type="entry name" value="Adenylate/guanylate cyclase domain-containing protein"/>
    <property type="match status" value="1"/>
</dbReference>
<protein>
    <submittedName>
        <fullName evidence="9">Adenylate/guanylate cyclase domain-containing protein</fullName>
    </submittedName>
</protein>
<evidence type="ECO:0000313" key="10">
    <source>
        <dbReference type="Proteomes" id="UP000712673"/>
    </source>
</evidence>
<dbReference type="InterPro" id="IPR029787">
    <property type="entry name" value="Nucleotide_cyclase"/>
</dbReference>
<reference evidence="9" key="1">
    <citation type="submission" date="2019-03" db="EMBL/GenBank/DDBJ databases">
        <title>Lake Tanganyika Metagenome-Assembled Genomes (MAGs).</title>
        <authorList>
            <person name="Tran P."/>
        </authorList>
    </citation>
    <scope>NUCLEOTIDE SEQUENCE</scope>
    <source>
        <strain evidence="9">K_DeepCast_65m_m2_066</strain>
    </source>
</reference>
<evidence type="ECO:0000256" key="2">
    <source>
        <dbReference type="ARBA" id="ARBA00005381"/>
    </source>
</evidence>
<dbReference type="Gene3D" id="3.30.70.1230">
    <property type="entry name" value="Nucleotide cyclase"/>
    <property type="match status" value="1"/>
</dbReference>
<organism evidence="9 10">
    <name type="scientific">Tectimicrobiota bacterium</name>
    <dbReference type="NCBI Taxonomy" id="2528274"/>
    <lineage>
        <taxon>Bacteria</taxon>
        <taxon>Pseudomonadati</taxon>
        <taxon>Nitrospinota/Tectimicrobiota group</taxon>
        <taxon>Candidatus Tectimicrobiota</taxon>
    </lineage>
</organism>
<dbReference type="Pfam" id="PF00211">
    <property type="entry name" value="Guanylate_cyc"/>
    <property type="match status" value="1"/>
</dbReference>
<dbReference type="SUPFAM" id="SSF55073">
    <property type="entry name" value="Nucleotide cyclase"/>
    <property type="match status" value="1"/>
</dbReference>
<proteinExistence type="inferred from homology"/>
<evidence type="ECO:0000256" key="3">
    <source>
        <dbReference type="ARBA" id="ARBA00022475"/>
    </source>
</evidence>
<feature type="transmembrane region" description="Helical" evidence="7">
    <location>
        <begin position="357"/>
        <end position="376"/>
    </location>
</feature>
<dbReference type="Pfam" id="PF05226">
    <property type="entry name" value="CHASE2"/>
    <property type="match status" value="1"/>
</dbReference>
<evidence type="ECO:0000256" key="6">
    <source>
        <dbReference type="ARBA" id="ARBA00023136"/>
    </source>
</evidence>
<keyword evidence="5 7" id="KW-1133">Transmembrane helix</keyword>
<keyword evidence="4 7" id="KW-0812">Transmembrane</keyword>
<keyword evidence="6 7" id="KW-0472">Membrane</keyword>
<dbReference type="SMART" id="SM01080">
    <property type="entry name" value="CHASE2"/>
    <property type="match status" value="1"/>
</dbReference>
<dbReference type="PANTHER" id="PTHR43081">
    <property type="entry name" value="ADENYLATE CYCLASE, TERMINAL-DIFFERENTIATION SPECIFIC-RELATED"/>
    <property type="match status" value="1"/>
</dbReference>
<dbReference type="PANTHER" id="PTHR43081:SF1">
    <property type="entry name" value="ADENYLATE CYCLASE, TERMINAL-DIFFERENTIATION SPECIFIC"/>
    <property type="match status" value="1"/>
</dbReference>
<dbReference type="GO" id="GO:0030313">
    <property type="term" value="C:cell envelope"/>
    <property type="evidence" value="ECO:0007669"/>
    <property type="project" value="UniProtKB-SubCell"/>
</dbReference>
<evidence type="ECO:0000256" key="4">
    <source>
        <dbReference type="ARBA" id="ARBA00022692"/>
    </source>
</evidence>
<dbReference type="SMART" id="SM00044">
    <property type="entry name" value="CYCc"/>
    <property type="match status" value="1"/>
</dbReference>
<feature type="domain" description="Guanylate cyclase" evidence="8">
    <location>
        <begin position="471"/>
        <end position="603"/>
    </location>
</feature>
<evidence type="ECO:0000256" key="5">
    <source>
        <dbReference type="ARBA" id="ARBA00022989"/>
    </source>
</evidence>
<dbReference type="InterPro" id="IPR050697">
    <property type="entry name" value="Adenylyl/Guanylyl_Cyclase_3/4"/>
</dbReference>
<dbReference type="AlphaFoldDB" id="A0A937VYW1"/>
<evidence type="ECO:0000256" key="1">
    <source>
        <dbReference type="ARBA" id="ARBA00004196"/>
    </source>
</evidence>
<accession>A0A937VYW1</accession>
<evidence type="ECO:0000259" key="8">
    <source>
        <dbReference type="PROSITE" id="PS50125"/>
    </source>
</evidence>
<name>A0A937VYW1_UNCTE</name>
<comment type="subcellular location">
    <subcellularLocation>
        <location evidence="1">Cell envelope</location>
    </subcellularLocation>
</comment>
<dbReference type="CDD" id="cd07302">
    <property type="entry name" value="CHD"/>
    <property type="match status" value="1"/>
</dbReference>
<gene>
    <name evidence="9" type="ORF">FJZ47_01305</name>
</gene>
<comment type="caution">
    <text evidence="9">The sequence shown here is derived from an EMBL/GenBank/DDBJ whole genome shotgun (WGS) entry which is preliminary data.</text>
</comment>
<feature type="transmembrane region" description="Helical" evidence="7">
    <location>
        <begin position="405"/>
        <end position="432"/>
    </location>
</feature>
<dbReference type="GO" id="GO:0004016">
    <property type="term" value="F:adenylate cyclase activity"/>
    <property type="evidence" value="ECO:0007669"/>
    <property type="project" value="UniProtKB-ARBA"/>
</dbReference>
<dbReference type="EMBL" id="VGLS01000019">
    <property type="protein sequence ID" value="MBM3222429.1"/>
    <property type="molecule type" value="Genomic_DNA"/>
</dbReference>
<dbReference type="Proteomes" id="UP000712673">
    <property type="component" value="Unassembled WGS sequence"/>
</dbReference>
<sequence length="729" mass="80603">MNFKFKSKKFLRFVGLLEAGLLASVLLFWFVLGQVWTSFDSQVADVFYAQAVRYGYGPPRSPRIVYVTITDDSYEHFGTRVLDRVEMARVNEALAELGAAAVAYDLVFPLASTAAADERFTASLQRMGTVYLPVAADQSAEAQPFQWGPGLAYERLRAQLRPVHERGVARPLFATRTLMQYDPFAAAALKTAHISATNDPDGVYRHLPLLLKLDAGYLPAMSLAMFLDAVNIPLEALTVTWGEAVTIPALPGSGLTHDLSIPIDAHGRALVPYPQKWGQDFPAMSMQRLLQLMDEPDMRGNLQDFFEGKYVVVGDVSTGIADAGQTSLDRYVPLVAMHTAFMNALLTQTFMRTWSPWQVIGLIAFISLVVGFAALLESPMILYTTGGCIVVGLAALAWVQCLHGMFVPLATVLVSFLWVFFGLVIGLGVAIARDQAFIRNTFAKYVSEKVVNELLQHPERIQLGGEERVLSVLFSDIADFTTFSERLKPQALVKLLNEYLTEMTNIVMEQGGIIDKYIGDAIMAEFGAPIPIAHHADLAVRTAMRMQHRLAELRLHWIQQGLPELHCRVGINTGSMVVGNVGSNQVFNYTAVGDAVNLASRLEGANKHYKTMVMISEFTYQALTPGLFRTRLLDAIRVKGKSQAVKVYEVYGEVSDCIAEADLQYYQAYDAAFVAYLERRFDEAHAQFTAALAIRPGDTSALEMLARLADLDPDALPEHWDGVTTFETK</sequence>
<dbReference type="PROSITE" id="PS50125">
    <property type="entry name" value="GUANYLATE_CYCLASE_2"/>
    <property type="match status" value="1"/>
</dbReference>
<keyword evidence="3" id="KW-1003">Cell membrane</keyword>
<comment type="similarity">
    <text evidence="2">Belongs to the adenylyl cyclase class-3 family.</text>
</comment>
<evidence type="ECO:0000256" key="7">
    <source>
        <dbReference type="SAM" id="Phobius"/>
    </source>
</evidence>